<dbReference type="SUPFAM" id="SSF56563">
    <property type="entry name" value="Major capsid protein gp5"/>
    <property type="match status" value="1"/>
</dbReference>
<feature type="coiled-coil region" evidence="2">
    <location>
        <begin position="45"/>
        <end position="82"/>
    </location>
</feature>
<name>A0A2W5VA77_9BACT</name>
<feature type="domain" description="Phage capsid-like C-terminal" evidence="3">
    <location>
        <begin position="155"/>
        <end position="422"/>
    </location>
</feature>
<dbReference type="AlphaFoldDB" id="A0A2W5VA77"/>
<dbReference type="EMBL" id="QFQP01000034">
    <property type="protein sequence ID" value="PZR07071.1"/>
    <property type="molecule type" value="Genomic_DNA"/>
</dbReference>
<proteinExistence type="predicted"/>
<evidence type="ECO:0000313" key="4">
    <source>
        <dbReference type="EMBL" id="PZR07071.1"/>
    </source>
</evidence>
<gene>
    <name evidence="4" type="ORF">DI536_28870</name>
</gene>
<evidence type="ECO:0000259" key="3">
    <source>
        <dbReference type="Pfam" id="PF05065"/>
    </source>
</evidence>
<comment type="caution">
    <text evidence="4">The sequence shown here is derived from an EMBL/GenBank/DDBJ whole genome shotgun (WGS) entry which is preliminary data.</text>
</comment>
<dbReference type="InterPro" id="IPR024455">
    <property type="entry name" value="Phage_capsid"/>
</dbReference>
<dbReference type="NCBIfam" id="TIGR01554">
    <property type="entry name" value="major_cap_HK97"/>
    <property type="match status" value="1"/>
</dbReference>
<sequence length="449" mass="47682">MNKDQMKLLALAALVEHAEGLASKLTSMASEIESTPATAEQLAAIRAVQAQLKDAQDVIAEKESAEKEQQELLAKARQQAAAVADLSKPLRKTSPDAVARVTGGDKPGASKGTFGFSSLGEYVKAARESKATGSLEKRIAAAVTTYGREAVLPDGGYAVPPEYAATIEKLMDDADESLARFVDERPTSSNRFVQPIDEEKPWTGGITVSWDGEGEVATAQKPKLSKLEIPIHKVRGLVNLSDELLEDAPAIQSMATTGFAEALVYALNEAIVNGDGVGKPLGFLQSASKVEVAKKSGQAADTVVAENISAMWARLHRSARASAFWIINQDVESQLPLMTIGNQPVYLPPGGLTGLPYGTIFGRPVISSEEMAELGNAGDIALVGGKSYLLMKRRGSTLSSSMHFAFDQDLQSLKVVARYGGASKWRKAMPRKNGGTNTLSNVVTLAARA</sequence>
<evidence type="ECO:0000256" key="2">
    <source>
        <dbReference type="SAM" id="Coils"/>
    </source>
</evidence>
<protein>
    <submittedName>
        <fullName evidence="4">Phage major capsid protein</fullName>
    </submittedName>
</protein>
<dbReference type="Proteomes" id="UP000249061">
    <property type="component" value="Unassembled WGS sequence"/>
</dbReference>
<accession>A0A2W5VA77</accession>
<reference evidence="4 5" key="1">
    <citation type="submission" date="2017-08" db="EMBL/GenBank/DDBJ databases">
        <title>Infants hospitalized years apart are colonized by the same room-sourced microbial strains.</title>
        <authorList>
            <person name="Brooks B."/>
            <person name="Olm M.R."/>
            <person name="Firek B.A."/>
            <person name="Baker R."/>
            <person name="Thomas B.C."/>
            <person name="Morowitz M.J."/>
            <person name="Banfield J.F."/>
        </authorList>
    </citation>
    <scope>NUCLEOTIDE SEQUENCE [LARGE SCALE GENOMIC DNA]</scope>
    <source>
        <strain evidence="4">S2_003_000_R2_14</strain>
    </source>
</reference>
<comment type="subcellular location">
    <subcellularLocation>
        <location evidence="1">Virion</location>
    </subcellularLocation>
</comment>
<dbReference type="Gene3D" id="3.30.2400.10">
    <property type="entry name" value="Major capsid protein gp5"/>
    <property type="match status" value="1"/>
</dbReference>
<dbReference type="InterPro" id="IPR054612">
    <property type="entry name" value="Phage_capsid-like_C"/>
</dbReference>
<evidence type="ECO:0000256" key="1">
    <source>
        <dbReference type="ARBA" id="ARBA00004328"/>
    </source>
</evidence>
<dbReference type="Pfam" id="PF05065">
    <property type="entry name" value="Phage_capsid"/>
    <property type="match status" value="1"/>
</dbReference>
<dbReference type="Gene3D" id="3.30.2320.10">
    <property type="entry name" value="hypothetical protein PF0899 domain"/>
    <property type="match status" value="1"/>
</dbReference>
<evidence type="ECO:0000313" key="5">
    <source>
        <dbReference type="Proteomes" id="UP000249061"/>
    </source>
</evidence>
<organism evidence="4 5">
    <name type="scientific">Archangium gephyra</name>
    <dbReference type="NCBI Taxonomy" id="48"/>
    <lineage>
        <taxon>Bacteria</taxon>
        <taxon>Pseudomonadati</taxon>
        <taxon>Myxococcota</taxon>
        <taxon>Myxococcia</taxon>
        <taxon>Myxococcales</taxon>
        <taxon>Cystobacterineae</taxon>
        <taxon>Archangiaceae</taxon>
        <taxon>Archangium</taxon>
    </lineage>
</organism>
<keyword evidence="2" id="KW-0175">Coiled coil</keyword>